<evidence type="ECO:0000259" key="9">
    <source>
        <dbReference type="PROSITE" id="PS51379"/>
    </source>
</evidence>
<dbReference type="GO" id="GO:0003954">
    <property type="term" value="F:NADH dehydrogenase activity"/>
    <property type="evidence" value="ECO:0007669"/>
    <property type="project" value="TreeGrafter"/>
</dbReference>
<evidence type="ECO:0000256" key="1">
    <source>
        <dbReference type="ARBA" id="ARBA00001966"/>
    </source>
</evidence>
<sequence length="124" mass="13717">MSAFTITKMIAKSLIRGPDTRRYPAVPAKKTPQTRGHLVVEIEKCIFCGLCSMHCPADAIIVTKAERTWHIDRFRCIVCGGCVEYCPKDCLHLLPEYLPPQEKQQGETYTGPEPVGAQEAAPAS</sequence>
<comment type="similarity">
    <text evidence="2">Belongs to the complex I 23 kDa subunit family.</text>
</comment>
<dbReference type="PROSITE" id="PS00198">
    <property type="entry name" value="4FE4S_FER_1"/>
    <property type="match status" value="2"/>
</dbReference>
<dbReference type="EMBL" id="QGMY01000008">
    <property type="protein sequence ID" value="PWR71478.1"/>
    <property type="molecule type" value="Genomic_DNA"/>
</dbReference>
<keyword evidence="11" id="KW-1185">Reference proteome</keyword>
<organism evidence="10 11">
    <name type="scientific">Methanospirillum lacunae</name>
    <dbReference type="NCBI Taxonomy" id="668570"/>
    <lineage>
        <taxon>Archaea</taxon>
        <taxon>Methanobacteriati</taxon>
        <taxon>Methanobacteriota</taxon>
        <taxon>Stenosarchaea group</taxon>
        <taxon>Methanomicrobia</taxon>
        <taxon>Methanomicrobiales</taxon>
        <taxon>Methanospirillaceae</taxon>
        <taxon>Methanospirillum</taxon>
    </lineage>
</organism>
<keyword evidence="6" id="KW-0408">Iron</keyword>
<dbReference type="InterPro" id="IPR017900">
    <property type="entry name" value="4Fe4S_Fe_S_CS"/>
</dbReference>
<keyword evidence="5" id="KW-1278">Translocase</keyword>
<keyword evidence="3" id="KW-0004">4Fe-4S</keyword>
<evidence type="ECO:0000256" key="8">
    <source>
        <dbReference type="SAM" id="MobiDB-lite"/>
    </source>
</evidence>
<dbReference type="Proteomes" id="UP000245657">
    <property type="component" value="Unassembled WGS sequence"/>
</dbReference>
<dbReference type="InterPro" id="IPR017896">
    <property type="entry name" value="4Fe4S_Fe-S-bd"/>
</dbReference>
<dbReference type="Gene3D" id="3.30.70.20">
    <property type="match status" value="2"/>
</dbReference>
<dbReference type="AlphaFoldDB" id="A0A2V2N4N9"/>
<dbReference type="GO" id="GO:0046872">
    <property type="term" value="F:metal ion binding"/>
    <property type="evidence" value="ECO:0007669"/>
    <property type="project" value="UniProtKB-KW"/>
</dbReference>
<dbReference type="PANTHER" id="PTHR10849:SF20">
    <property type="entry name" value="NADH DEHYDROGENASE [UBIQUINONE] IRON-SULFUR PROTEIN 8, MITOCHONDRIAL"/>
    <property type="match status" value="1"/>
</dbReference>
<keyword evidence="7" id="KW-0411">Iron-sulfur</keyword>
<dbReference type="GO" id="GO:0009060">
    <property type="term" value="P:aerobic respiration"/>
    <property type="evidence" value="ECO:0007669"/>
    <property type="project" value="TreeGrafter"/>
</dbReference>
<feature type="region of interest" description="Disordered" evidence="8">
    <location>
        <begin position="102"/>
        <end position="124"/>
    </location>
</feature>
<feature type="domain" description="4Fe-4S ferredoxin-type" evidence="9">
    <location>
        <begin position="36"/>
        <end position="65"/>
    </location>
</feature>
<evidence type="ECO:0000256" key="7">
    <source>
        <dbReference type="ARBA" id="ARBA00023014"/>
    </source>
</evidence>
<keyword evidence="4" id="KW-0479">Metal-binding</keyword>
<evidence type="ECO:0000256" key="4">
    <source>
        <dbReference type="ARBA" id="ARBA00022723"/>
    </source>
</evidence>
<evidence type="ECO:0000256" key="3">
    <source>
        <dbReference type="ARBA" id="ARBA00022485"/>
    </source>
</evidence>
<dbReference type="PROSITE" id="PS51379">
    <property type="entry name" value="4FE4S_FER_2"/>
    <property type="match status" value="2"/>
</dbReference>
<dbReference type="GO" id="GO:0051539">
    <property type="term" value="F:4 iron, 4 sulfur cluster binding"/>
    <property type="evidence" value="ECO:0007669"/>
    <property type="project" value="UniProtKB-KW"/>
</dbReference>
<name>A0A2V2N4N9_9EURY</name>
<comment type="cofactor">
    <cofactor evidence="1">
        <name>[4Fe-4S] cluster</name>
        <dbReference type="ChEBI" id="CHEBI:49883"/>
    </cofactor>
</comment>
<comment type="caution">
    <text evidence="10">The sequence shown here is derived from an EMBL/GenBank/DDBJ whole genome shotgun (WGS) entry which is preliminary data.</text>
</comment>
<dbReference type="PANTHER" id="PTHR10849">
    <property type="entry name" value="NADH DEHYDROGENASE UBIQUINONE IRON-SULFUR PROTEIN 8, MITOCHONDRIAL"/>
    <property type="match status" value="1"/>
</dbReference>
<gene>
    <name evidence="10" type="ORF">DK846_11490</name>
</gene>
<dbReference type="OrthoDB" id="23478at2157"/>
<evidence type="ECO:0000256" key="5">
    <source>
        <dbReference type="ARBA" id="ARBA00022967"/>
    </source>
</evidence>
<dbReference type="GO" id="GO:0016020">
    <property type="term" value="C:membrane"/>
    <property type="evidence" value="ECO:0007669"/>
    <property type="project" value="InterPro"/>
</dbReference>
<reference evidence="10 11" key="1">
    <citation type="submission" date="2018-05" db="EMBL/GenBank/DDBJ databases">
        <title>Draft genome of Methanospirillum lacunae Ki8-1.</title>
        <authorList>
            <person name="Dueholm M.S."/>
            <person name="Nielsen P.H."/>
            <person name="Bakmann L.F."/>
            <person name="Otzen D.E."/>
        </authorList>
    </citation>
    <scope>NUCLEOTIDE SEQUENCE [LARGE SCALE GENOMIC DNA]</scope>
    <source>
        <strain evidence="10 11">Ki8-1</strain>
    </source>
</reference>
<evidence type="ECO:0000256" key="6">
    <source>
        <dbReference type="ARBA" id="ARBA00023004"/>
    </source>
</evidence>
<evidence type="ECO:0000313" key="11">
    <source>
        <dbReference type="Proteomes" id="UP000245657"/>
    </source>
</evidence>
<accession>A0A2V2N4N9</accession>
<protein>
    <submittedName>
        <fullName evidence="10">4Fe-4S ferredoxin</fullName>
    </submittedName>
</protein>
<dbReference type="Pfam" id="PF13187">
    <property type="entry name" value="Fer4_9"/>
    <property type="match status" value="1"/>
</dbReference>
<evidence type="ECO:0000256" key="2">
    <source>
        <dbReference type="ARBA" id="ARBA00010277"/>
    </source>
</evidence>
<evidence type="ECO:0000313" key="10">
    <source>
        <dbReference type="EMBL" id="PWR71478.1"/>
    </source>
</evidence>
<feature type="domain" description="4Fe-4S ferredoxin-type" evidence="9">
    <location>
        <begin position="67"/>
        <end position="96"/>
    </location>
</feature>
<dbReference type="SUPFAM" id="SSF46548">
    <property type="entry name" value="alpha-helical ferredoxin"/>
    <property type="match status" value="1"/>
</dbReference>
<proteinExistence type="inferred from homology"/>
<dbReference type="RefSeq" id="WP_109969096.1">
    <property type="nucleotide sequence ID" value="NZ_CP176093.1"/>
</dbReference>
<dbReference type="InterPro" id="IPR010226">
    <property type="entry name" value="NADH_quinone_OxRdtase_chainI"/>
</dbReference>
<dbReference type="GeneID" id="97550376"/>